<evidence type="ECO:0008006" key="3">
    <source>
        <dbReference type="Google" id="ProtNLM"/>
    </source>
</evidence>
<dbReference type="EMBL" id="JBHSSK010000004">
    <property type="protein sequence ID" value="MFC6206051.1"/>
    <property type="molecule type" value="Genomic_DNA"/>
</dbReference>
<comment type="caution">
    <text evidence="1">The sequence shown here is derived from an EMBL/GenBank/DDBJ whole genome shotgun (WGS) entry which is preliminary data.</text>
</comment>
<protein>
    <recommendedName>
        <fullName evidence="3">Tropomyosin</fullName>
    </recommendedName>
</protein>
<evidence type="ECO:0000313" key="1">
    <source>
        <dbReference type="EMBL" id="MFC6206051.1"/>
    </source>
</evidence>
<dbReference type="Proteomes" id="UP001596254">
    <property type="component" value="Unassembled WGS sequence"/>
</dbReference>
<sequence>MGIGRFLTGATLATGVGLAAYLTLTKQDPLTWGKGVRAQTQHTAQKIDDLRGAKNQLTHNVAKLSQAVTDAQPTLDEIQAAVDKFAFKIAPRVAAIEETLAKWDAK</sequence>
<keyword evidence="2" id="KW-1185">Reference proteome</keyword>
<gene>
    <name evidence="1" type="ORF">ACFP1G_00895</name>
</gene>
<reference evidence="2" key="1">
    <citation type="journal article" date="2019" name="Int. J. Syst. Evol. Microbiol.">
        <title>The Global Catalogue of Microorganisms (GCM) 10K type strain sequencing project: providing services to taxonomists for standard genome sequencing and annotation.</title>
        <authorList>
            <consortium name="The Broad Institute Genomics Platform"/>
            <consortium name="The Broad Institute Genome Sequencing Center for Infectious Disease"/>
            <person name="Wu L."/>
            <person name="Ma J."/>
        </authorList>
    </citation>
    <scope>NUCLEOTIDE SEQUENCE [LARGE SCALE GENOMIC DNA]</scope>
    <source>
        <strain evidence="2">CCM 8905</strain>
    </source>
</reference>
<name>A0ABW1SPL0_9LACO</name>
<dbReference type="RefSeq" id="WP_125693439.1">
    <property type="nucleotide sequence ID" value="NZ_JBHSSK010000004.1"/>
</dbReference>
<evidence type="ECO:0000313" key="2">
    <source>
        <dbReference type="Proteomes" id="UP001596254"/>
    </source>
</evidence>
<organism evidence="1 2">
    <name type="scientific">Levilactobacillus tongjiangensis</name>
    <dbReference type="NCBI Taxonomy" id="2486023"/>
    <lineage>
        <taxon>Bacteria</taxon>
        <taxon>Bacillati</taxon>
        <taxon>Bacillota</taxon>
        <taxon>Bacilli</taxon>
        <taxon>Lactobacillales</taxon>
        <taxon>Lactobacillaceae</taxon>
        <taxon>Levilactobacillus</taxon>
    </lineage>
</organism>
<proteinExistence type="predicted"/>
<accession>A0ABW1SPL0</accession>